<keyword evidence="12" id="KW-0812">Transmembrane</keyword>
<dbReference type="GO" id="GO:0006666">
    <property type="term" value="P:3-keto-sphinganine metabolic process"/>
    <property type="evidence" value="ECO:0007669"/>
    <property type="project" value="InterPro"/>
</dbReference>
<evidence type="ECO:0000256" key="12">
    <source>
        <dbReference type="SAM" id="Phobius"/>
    </source>
</evidence>
<comment type="caution">
    <text evidence="13">The sequence shown here is derived from an EMBL/GenBank/DDBJ whole genome shotgun (WGS) entry which is preliminary data.</text>
</comment>
<keyword evidence="14" id="KW-1185">Reference proteome</keyword>
<keyword evidence="12" id="KW-1133">Transmembrane helix</keyword>
<organism evidence="13 14">
    <name type="scientific">Diaporthe helianthi</name>
    <dbReference type="NCBI Taxonomy" id="158607"/>
    <lineage>
        <taxon>Eukaryota</taxon>
        <taxon>Fungi</taxon>
        <taxon>Dikarya</taxon>
        <taxon>Ascomycota</taxon>
        <taxon>Pezizomycotina</taxon>
        <taxon>Sordariomycetes</taxon>
        <taxon>Sordariomycetidae</taxon>
        <taxon>Diaporthales</taxon>
        <taxon>Diaporthaceae</taxon>
        <taxon>Diaporthe</taxon>
    </lineage>
</organism>
<dbReference type="EMBL" id="MAVT02000605">
    <property type="protein sequence ID" value="POS74589.1"/>
    <property type="molecule type" value="Genomic_DNA"/>
</dbReference>
<evidence type="ECO:0000256" key="6">
    <source>
        <dbReference type="ARBA" id="ARBA00022919"/>
    </source>
</evidence>
<dbReference type="GO" id="GO:0005789">
    <property type="term" value="C:endoplasmic reticulum membrane"/>
    <property type="evidence" value="ECO:0007669"/>
    <property type="project" value="TreeGrafter"/>
</dbReference>
<accession>A0A2P5HWE9</accession>
<dbReference type="PANTHER" id="PTHR43550:SF3">
    <property type="entry name" value="3-KETODIHYDROSPHINGOSINE REDUCTASE"/>
    <property type="match status" value="1"/>
</dbReference>
<evidence type="ECO:0000256" key="9">
    <source>
        <dbReference type="ARBA" id="ARBA00026112"/>
    </source>
</evidence>
<dbReference type="SUPFAM" id="SSF51735">
    <property type="entry name" value="NAD(P)-binding Rossmann-fold domains"/>
    <property type="match status" value="1"/>
</dbReference>
<evidence type="ECO:0000256" key="11">
    <source>
        <dbReference type="ARBA" id="ARBA00048930"/>
    </source>
</evidence>
<name>A0A2P5HWE9_DIAHE</name>
<keyword evidence="7" id="KW-0560">Oxidoreductase</keyword>
<dbReference type="Gene3D" id="3.40.50.720">
    <property type="entry name" value="NAD(P)-binding Rossmann-like Domain"/>
    <property type="match status" value="1"/>
</dbReference>
<protein>
    <recommendedName>
        <fullName evidence="9">3-dehydrosphinganine reductase</fullName>
        <ecNumber evidence="9">1.1.1.102</ecNumber>
    </recommendedName>
</protein>
<keyword evidence="4" id="KW-0256">Endoplasmic reticulum</keyword>
<dbReference type="CDD" id="cd08939">
    <property type="entry name" value="KDSR-like_SDR_c"/>
    <property type="match status" value="1"/>
</dbReference>
<evidence type="ECO:0000313" key="13">
    <source>
        <dbReference type="EMBL" id="POS74589.1"/>
    </source>
</evidence>
<evidence type="ECO:0000256" key="7">
    <source>
        <dbReference type="ARBA" id="ARBA00023002"/>
    </source>
</evidence>
<dbReference type="InterPro" id="IPR002347">
    <property type="entry name" value="SDR_fam"/>
</dbReference>
<evidence type="ECO:0000256" key="3">
    <source>
        <dbReference type="ARBA" id="ARBA00004991"/>
    </source>
</evidence>
<evidence type="ECO:0000256" key="8">
    <source>
        <dbReference type="ARBA" id="ARBA00023098"/>
    </source>
</evidence>
<keyword evidence="8" id="KW-0443">Lipid metabolism</keyword>
<comment type="function">
    <text evidence="10">Catalyzes the reduction of 3'-oxosphinganine (3-ketodihydrosphingosine/KDS) to sphinganine (dihydrosphingosine/DHS), the second step of de novo sphingolipid biosynthesis.</text>
</comment>
<dbReference type="GO" id="GO:0030148">
    <property type="term" value="P:sphingolipid biosynthetic process"/>
    <property type="evidence" value="ECO:0007669"/>
    <property type="project" value="InterPro"/>
</dbReference>
<dbReference type="STRING" id="158607.A0A2P5HWE9"/>
<dbReference type="Pfam" id="PF00106">
    <property type="entry name" value="adh_short"/>
    <property type="match status" value="1"/>
</dbReference>
<evidence type="ECO:0000256" key="10">
    <source>
        <dbReference type="ARBA" id="ARBA00044737"/>
    </source>
</evidence>
<evidence type="ECO:0000256" key="4">
    <source>
        <dbReference type="ARBA" id="ARBA00022824"/>
    </source>
</evidence>
<dbReference type="OrthoDB" id="10267115at2759"/>
<dbReference type="FunCoup" id="A0A2P5HWE9">
    <property type="interactions" value="105"/>
</dbReference>
<keyword evidence="6" id="KW-0746">Sphingolipid metabolism</keyword>
<evidence type="ECO:0000256" key="2">
    <source>
        <dbReference type="ARBA" id="ARBA00004760"/>
    </source>
</evidence>
<comment type="pathway">
    <text evidence="3">Sphingolipid metabolism.</text>
</comment>
<dbReference type="InParanoid" id="A0A2P5HWE9"/>
<dbReference type="EC" id="1.1.1.102" evidence="9"/>
<evidence type="ECO:0000313" key="14">
    <source>
        <dbReference type="Proteomes" id="UP000094444"/>
    </source>
</evidence>
<dbReference type="PRINTS" id="PR00081">
    <property type="entry name" value="GDHRDH"/>
</dbReference>
<proteinExistence type="predicted"/>
<dbReference type="GO" id="GO:0047560">
    <property type="term" value="F:3-dehydrosphinganine reductase activity"/>
    <property type="evidence" value="ECO:0007669"/>
    <property type="project" value="UniProtKB-EC"/>
</dbReference>
<comment type="subcellular location">
    <subcellularLocation>
        <location evidence="1">Endoplasmic reticulum</location>
    </subcellularLocation>
</comment>
<comment type="pathway">
    <text evidence="2">Lipid metabolism; sphingolipid metabolism.</text>
</comment>
<dbReference type="Proteomes" id="UP000094444">
    <property type="component" value="Unassembled WGS sequence"/>
</dbReference>
<gene>
    <name evidence="13" type="ORF">DHEL01_v207013</name>
</gene>
<keyword evidence="12" id="KW-0472">Membrane</keyword>
<feature type="transmembrane region" description="Helical" evidence="12">
    <location>
        <begin position="279"/>
        <end position="300"/>
    </location>
</feature>
<dbReference type="AlphaFoldDB" id="A0A2P5HWE9"/>
<reference evidence="13" key="1">
    <citation type="submission" date="2017-09" db="EMBL/GenBank/DDBJ databases">
        <title>Polyketide synthases of a Diaporthe helianthi virulent isolate.</title>
        <authorList>
            <person name="Baroncelli R."/>
        </authorList>
    </citation>
    <scope>NUCLEOTIDE SEQUENCE [LARGE SCALE GENOMIC DNA]</scope>
    <source>
        <strain evidence="13">7/96</strain>
    </source>
</reference>
<evidence type="ECO:0000256" key="1">
    <source>
        <dbReference type="ARBA" id="ARBA00004240"/>
    </source>
</evidence>
<dbReference type="InterPro" id="IPR036291">
    <property type="entry name" value="NAD(P)-bd_dom_sf"/>
</dbReference>
<comment type="catalytic activity">
    <reaction evidence="11">
        <text>sphinganine + NADP(+) = 3-oxosphinganine + NADPH + H(+)</text>
        <dbReference type="Rhea" id="RHEA:22640"/>
        <dbReference type="ChEBI" id="CHEBI:15378"/>
        <dbReference type="ChEBI" id="CHEBI:57783"/>
        <dbReference type="ChEBI" id="CHEBI:57817"/>
        <dbReference type="ChEBI" id="CHEBI:58299"/>
        <dbReference type="ChEBI" id="CHEBI:58349"/>
        <dbReference type="EC" id="1.1.1.102"/>
    </reaction>
    <physiologicalReaction direction="right-to-left" evidence="11">
        <dbReference type="Rhea" id="RHEA:22642"/>
    </physiologicalReaction>
</comment>
<dbReference type="PANTHER" id="PTHR43550">
    <property type="entry name" value="3-KETODIHYDROSPHINGOSINE REDUCTASE"/>
    <property type="match status" value="1"/>
</dbReference>
<keyword evidence="5" id="KW-0521">NADP</keyword>
<dbReference type="InterPro" id="IPR045022">
    <property type="entry name" value="KDSR-like"/>
</dbReference>
<evidence type="ECO:0000256" key="5">
    <source>
        <dbReference type="ARBA" id="ARBA00022857"/>
    </source>
</evidence>
<sequence>MGLFGKNQMPVEGKTALITGGSEGMGLSAARQLAAKGANIIIISRSQQKLDIALADIKTAAKSQSQRFLAIAADVTEEGYAAGIVSKATAWNNGQAPDIVWCVAGMSIPMLFHEGRAITEMRREMGVNFWGASEMAHAILREWWSPDRKYPNEPKHLIFTASVLALYAIAGYSPYNPTKWALRGLADTLTQEAMLYPDQPVKIHVIYPGSILSPGFEREQMTKPDVTLELEKDDPKLTPDQVAERAIAGLEAGKHFVTVGMLGELLRYGVLGGSLRNSWLIDTLMAWFMAPMWFIVHLVMHGQIKGFAKKHGHPSTYPKKV</sequence>